<comment type="similarity">
    <text evidence="2">Belongs to the PAF1 family.</text>
</comment>
<keyword evidence="6" id="KW-1185">Reference proteome</keyword>
<feature type="compositionally biased region" description="Low complexity" evidence="5">
    <location>
        <begin position="389"/>
        <end position="403"/>
    </location>
</feature>
<dbReference type="RefSeq" id="XP_011203735.2">
    <property type="nucleotide sequence ID" value="XM_011205433.4"/>
</dbReference>
<feature type="compositionally biased region" description="Basic and acidic residues" evidence="5">
    <location>
        <begin position="350"/>
        <end position="367"/>
    </location>
</feature>
<evidence type="ECO:0000256" key="5">
    <source>
        <dbReference type="SAM" id="MobiDB-lite"/>
    </source>
</evidence>
<feature type="compositionally biased region" description="Basic residues" evidence="5">
    <location>
        <begin position="429"/>
        <end position="444"/>
    </location>
</feature>
<dbReference type="OrthoDB" id="10260285at2759"/>
<feature type="compositionally biased region" description="Low complexity" evidence="5">
    <location>
        <begin position="515"/>
        <end position="526"/>
    </location>
</feature>
<gene>
    <name evidence="7" type="primary">LOC105226532</name>
</gene>
<evidence type="ECO:0000256" key="4">
    <source>
        <dbReference type="ARBA" id="ARBA00023242"/>
    </source>
</evidence>
<feature type="compositionally biased region" description="Acidic residues" evidence="5">
    <location>
        <begin position="370"/>
        <end position="388"/>
    </location>
</feature>
<organism evidence="6 7">
    <name type="scientific">Bactrocera dorsalis</name>
    <name type="common">Oriental fruit fly</name>
    <name type="synonym">Dacus dorsalis</name>
    <dbReference type="NCBI Taxonomy" id="27457"/>
    <lineage>
        <taxon>Eukaryota</taxon>
        <taxon>Metazoa</taxon>
        <taxon>Ecdysozoa</taxon>
        <taxon>Arthropoda</taxon>
        <taxon>Hexapoda</taxon>
        <taxon>Insecta</taxon>
        <taxon>Pterygota</taxon>
        <taxon>Neoptera</taxon>
        <taxon>Endopterygota</taxon>
        <taxon>Diptera</taxon>
        <taxon>Brachycera</taxon>
        <taxon>Muscomorpha</taxon>
        <taxon>Tephritoidea</taxon>
        <taxon>Tephritidae</taxon>
        <taxon>Bactrocera</taxon>
        <taxon>Bactrocera</taxon>
    </lineage>
</organism>
<evidence type="ECO:0000313" key="6">
    <source>
        <dbReference type="Proteomes" id="UP001652620"/>
    </source>
</evidence>
<dbReference type="Pfam" id="PF03985">
    <property type="entry name" value="Paf1"/>
    <property type="match status" value="1"/>
</dbReference>
<feature type="compositionally biased region" description="Low complexity" evidence="5">
    <location>
        <begin position="534"/>
        <end position="546"/>
    </location>
</feature>
<evidence type="ECO:0000313" key="7">
    <source>
        <dbReference type="RefSeq" id="XP_011203735.2"/>
    </source>
</evidence>
<keyword evidence="4" id="KW-0539">Nucleus</keyword>
<evidence type="ECO:0000256" key="3">
    <source>
        <dbReference type="ARBA" id="ARBA00020462"/>
    </source>
</evidence>
<feature type="compositionally biased region" description="Low complexity" evidence="5">
    <location>
        <begin position="445"/>
        <end position="458"/>
    </location>
</feature>
<proteinExistence type="inferred from homology"/>
<dbReference type="Proteomes" id="UP001652620">
    <property type="component" value="Unplaced"/>
</dbReference>
<dbReference type="InterPro" id="IPR007133">
    <property type="entry name" value="RNA_pol_II-assoc_Paf1"/>
</dbReference>
<feature type="compositionally biased region" description="Low complexity" evidence="5">
    <location>
        <begin position="488"/>
        <end position="505"/>
    </location>
</feature>
<evidence type="ECO:0000256" key="2">
    <source>
        <dbReference type="ARBA" id="ARBA00007560"/>
    </source>
</evidence>
<feature type="region of interest" description="Disordered" evidence="5">
    <location>
        <begin position="331"/>
        <end position="597"/>
    </location>
</feature>
<name>A0A9B2GV90_BACDO</name>
<dbReference type="PANTHER" id="PTHR23188:SF12">
    <property type="entry name" value="RNA POLYMERASE II-ASSOCIATED FACTOR 1 HOMOLOG"/>
    <property type="match status" value="1"/>
</dbReference>
<comment type="subcellular location">
    <subcellularLocation>
        <location evidence="1">Nucleus</location>
    </subcellularLocation>
</comment>
<protein>
    <recommendedName>
        <fullName evidence="3">RNA polymerase II-associated factor 1 homolog</fullName>
    </recommendedName>
</protein>
<dbReference type="GeneID" id="105226532"/>
<dbReference type="PANTHER" id="PTHR23188">
    <property type="entry name" value="RNA POLYMERASE II-ASSOCIATED FACTOR 1 HOMOLOG"/>
    <property type="match status" value="1"/>
</dbReference>
<feature type="compositionally biased region" description="Acidic residues" evidence="5">
    <location>
        <begin position="406"/>
        <end position="416"/>
    </location>
</feature>
<accession>A0A9B2GV90</accession>
<feature type="compositionally biased region" description="Low complexity" evidence="5">
    <location>
        <begin position="556"/>
        <end position="588"/>
    </location>
</feature>
<sequence>MAPTIINTTSNTEKRPVRAAERKSELICRVKYGNSLPDIPFDLKFLQYPFDSNRFVQYNPTSLERNYKYEVLTEHDLGVTIDLINRDLYQADPYAQLDPADERLLEEDVHTPHDSMRSRQHSRSVSWLRKSEYISTEQTRFQPQNLENIEAKVGYNVKKSLREETLYLDRDAQIKAIEKTFSDSKHEISKHYSKPNVVPVEILPVYPDFKNWKYPCAQVIFDSDPAPAGKNVPAQLEEMSQAMIRGVMDESGEQFVAYFLPTEETLDKRRNDFAENVLYKDDEDYEYKIAREYNWNVKSKASKGYEENYFFVVRQDGVFYNELETRVRLNKRRVKTGQQPSNTKLVVKHRPLDANEHRMQRYREKQLEPAGDEEDEEMEEDEEDEEEIATTTQTTTENNNNKGGDADDGDGSENDNAEAAQNAKDRQSRSRSKSHAKSKSRSRSRSSSGSRSGSGSRASRSRSRSKSGSRSRSGSRSTAHSRSRSRSASKSPSRSRSATPAGSHKSVSRSRSRSASHTSRSPSRSVSRSRSRSRSNSGSRSPSKTSARSRSRSRSGSRSGSASGSRSGSASRTPSRSGSATPSGSDSGSGSGSEAED</sequence>
<reference evidence="7" key="1">
    <citation type="submission" date="2025-08" db="UniProtKB">
        <authorList>
            <consortium name="RefSeq"/>
        </authorList>
    </citation>
    <scope>IDENTIFICATION</scope>
    <source>
        <tissue evidence="7">Adult</tissue>
    </source>
</reference>
<evidence type="ECO:0000256" key="1">
    <source>
        <dbReference type="ARBA" id="ARBA00004123"/>
    </source>
</evidence>
<feature type="compositionally biased region" description="Basic residues" evidence="5">
    <location>
        <begin position="459"/>
        <end position="469"/>
    </location>
</feature>